<feature type="non-terminal residue" evidence="7">
    <location>
        <position position="1"/>
    </location>
</feature>
<gene>
    <name evidence="7" type="ORF">Moror_9538</name>
</gene>
<evidence type="ECO:0000313" key="8">
    <source>
        <dbReference type="Proteomes" id="UP000017559"/>
    </source>
</evidence>
<reference evidence="7 8" key="1">
    <citation type="journal article" date="2014" name="BMC Genomics">
        <title>Genome and secretome analysis of the hemibiotrophic fungal pathogen, Moniliophthora roreri, which causes frosty pod rot disease of cacao: mechanisms of the biotrophic and necrotrophic phases.</title>
        <authorList>
            <person name="Meinhardt L.W."/>
            <person name="Costa G.G.L."/>
            <person name="Thomazella D.P.T."/>
            <person name="Teixeira P.J.P.L."/>
            <person name="Carazzolle M.F."/>
            <person name="Schuster S.C."/>
            <person name="Carlson J.E."/>
            <person name="Guiltinan M.J."/>
            <person name="Mieczkowski P."/>
            <person name="Farmer A."/>
            <person name="Ramaraj T."/>
            <person name="Crozier J."/>
            <person name="Davis R.E."/>
            <person name="Shao J."/>
            <person name="Melnick R.L."/>
            <person name="Pereira G.A.G."/>
            <person name="Bailey B.A."/>
        </authorList>
    </citation>
    <scope>NUCLEOTIDE SEQUENCE [LARGE SCALE GENOMIC DNA]</scope>
    <source>
        <strain evidence="7 8">MCA 2997</strain>
    </source>
</reference>
<dbReference type="KEGG" id="mrr:Moror_9538"/>
<dbReference type="Pfam" id="PF01753">
    <property type="entry name" value="zf-MYND"/>
    <property type="match status" value="1"/>
</dbReference>
<feature type="region of interest" description="Disordered" evidence="5">
    <location>
        <begin position="52"/>
        <end position="77"/>
    </location>
</feature>
<evidence type="ECO:0000256" key="3">
    <source>
        <dbReference type="ARBA" id="ARBA00022833"/>
    </source>
</evidence>
<sequence length="130" mass="14704">NAPEWVRATYTTLNENFKLYPDFLGNFHEPEATSTTTKPPIFHIDNVVSQSGYSERSGTSARDKVLGTKEGRPTVSGAWKGRNQRQCSFCKKVGKDKDLQKCSRCKLVFYCGKECQCMAWPSHKIFCKVA</sequence>
<dbReference type="SUPFAM" id="SSF144232">
    <property type="entry name" value="HIT/MYND zinc finger-like"/>
    <property type="match status" value="1"/>
</dbReference>
<keyword evidence="8" id="KW-1185">Reference proteome</keyword>
<dbReference type="GO" id="GO:0008270">
    <property type="term" value="F:zinc ion binding"/>
    <property type="evidence" value="ECO:0007669"/>
    <property type="project" value="UniProtKB-KW"/>
</dbReference>
<dbReference type="OrthoDB" id="341421at2759"/>
<dbReference type="Gene3D" id="6.10.140.2220">
    <property type="match status" value="1"/>
</dbReference>
<keyword evidence="1" id="KW-0479">Metal-binding</keyword>
<keyword evidence="2 4" id="KW-0863">Zinc-finger</keyword>
<evidence type="ECO:0000256" key="4">
    <source>
        <dbReference type="PROSITE-ProRule" id="PRU00134"/>
    </source>
</evidence>
<dbReference type="HOGENOM" id="CLU_1943165_0_0_1"/>
<dbReference type="EMBL" id="AWSO01000372">
    <property type="protein sequence ID" value="ESK91135.1"/>
    <property type="molecule type" value="Genomic_DNA"/>
</dbReference>
<dbReference type="InterPro" id="IPR002893">
    <property type="entry name" value="Znf_MYND"/>
</dbReference>
<dbReference type="STRING" id="1381753.V2XF89"/>
<evidence type="ECO:0000256" key="5">
    <source>
        <dbReference type="SAM" id="MobiDB-lite"/>
    </source>
</evidence>
<keyword evidence="3" id="KW-0862">Zinc</keyword>
<dbReference type="PROSITE" id="PS50865">
    <property type="entry name" value="ZF_MYND_2"/>
    <property type="match status" value="1"/>
</dbReference>
<proteinExistence type="predicted"/>
<dbReference type="PROSITE" id="PS01360">
    <property type="entry name" value="ZF_MYND_1"/>
    <property type="match status" value="1"/>
</dbReference>
<name>V2XF89_MONRO</name>
<evidence type="ECO:0000259" key="6">
    <source>
        <dbReference type="PROSITE" id="PS50865"/>
    </source>
</evidence>
<organism evidence="7 8">
    <name type="scientific">Moniliophthora roreri (strain MCA 2997)</name>
    <name type="common">Cocoa frosty pod rot fungus</name>
    <name type="synonym">Crinipellis roreri</name>
    <dbReference type="NCBI Taxonomy" id="1381753"/>
    <lineage>
        <taxon>Eukaryota</taxon>
        <taxon>Fungi</taxon>
        <taxon>Dikarya</taxon>
        <taxon>Basidiomycota</taxon>
        <taxon>Agaricomycotina</taxon>
        <taxon>Agaricomycetes</taxon>
        <taxon>Agaricomycetidae</taxon>
        <taxon>Agaricales</taxon>
        <taxon>Marasmiineae</taxon>
        <taxon>Marasmiaceae</taxon>
        <taxon>Moniliophthora</taxon>
    </lineage>
</organism>
<feature type="domain" description="MYND-type" evidence="6">
    <location>
        <begin position="87"/>
        <end position="127"/>
    </location>
</feature>
<feature type="compositionally biased region" description="Basic and acidic residues" evidence="5">
    <location>
        <begin position="61"/>
        <end position="72"/>
    </location>
</feature>
<evidence type="ECO:0000313" key="7">
    <source>
        <dbReference type="EMBL" id="ESK91135.1"/>
    </source>
</evidence>
<protein>
    <submittedName>
        <fullName evidence="7">Egl9-like protein 2</fullName>
    </submittedName>
</protein>
<dbReference type="AlphaFoldDB" id="V2XF89"/>
<dbReference type="Proteomes" id="UP000017559">
    <property type="component" value="Unassembled WGS sequence"/>
</dbReference>
<comment type="caution">
    <text evidence="7">The sequence shown here is derived from an EMBL/GenBank/DDBJ whole genome shotgun (WGS) entry which is preliminary data.</text>
</comment>
<evidence type="ECO:0000256" key="1">
    <source>
        <dbReference type="ARBA" id="ARBA00022723"/>
    </source>
</evidence>
<evidence type="ECO:0000256" key="2">
    <source>
        <dbReference type="ARBA" id="ARBA00022771"/>
    </source>
</evidence>
<accession>V2XF89</accession>